<gene>
    <name evidence="2" type="ORF">FBUS_09231</name>
</gene>
<feature type="region of interest" description="Disordered" evidence="1">
    <location>
        <begin position="65"/>
        <end position="162"/>
    </location>
</feature>
<feature type="compositionally biased region" description="Basic and acidic residues" evidence="1">
    <location>
        <begin position="92"/>
        <end position="110"/>
    </location>
</feature>
<protein>
    <submittedName>
        <fullName evidence="2">Histone deacetylase 2</fullName>
    </submittedName>
</protein>
<evidence type="ECO:0000256" key="1">
    <source>
        <dbReference type="SAM" id="MobiDB-lite"/>
    </source>
</evidence>
<comment type="caution">
    <text evidence="2">The sequence shown here is derived from an EMBL/GenBank/DDBJ whole genome shotgun (WGS) entry which is preliminary data.</text>
</comment>
<dbReference type="OrthoDB" id="6285505at2759"/>
<dbReference type="EMBL" id="LUCM01001207">
    <property type="protein sequence ID" value="KAA0199296.1"/>
    <property type="molecule type" value="Genomic_DNA"/>
</dbReference>
<name>A0A8E0VNM1_9TREM</name>
<organism evidence="2 3">
    <name type="scientific">Fasciolopsis buskii</name>
    <dbReference type="NCBI Taxonomy" id="27845"/>
    <lineage>
        <taxon>Eukaryota</taxon>
        <taxon>Metazoa</taxon>
        <taxon>Spiralia</taxon>
        <taxon>Lophotrochozoa</taxon>
        <taxon>Platyhelminthes</taxon>
        <taxon>Trematoda</taxon>
        <taxon>Digenea</taxon>
        <taxon>Plagiorchiida</taxon>
        <taxon>Echinostomata</taxon>
        <taxon>Echinostomatoidea</taxon>
        <taxon>Fasciolidae</taxon>
        <taxon>Fasciolopsis</taxon>
    </lineage>
</organism>
<sequence>MANQNTTEYLDNIKAKIFENLRMIPHCPSVQMQDIPPDTVDVEESEAAAKDFADPDKRISILAADKAVMPDNEFYDEPDEGTGAAIRSGKSASRDIQNHRDAPKRARTEEDPVSLTRDSSSKETGAGKKVDSVTDKAEPKPEQSDRTELGSSRRNGTVETSE</sequence>
<dbReference type="Proteomes" id="UP000728185">
    <property type="component" value="Unassembled WGS sequence"/>
</dbReference>
<keyword evidence="3" id="KW-1185">Reference proteome</keyword>
<proteinExistence type="predicted"/>
<accession>A0A8E0VNM1</accession>
<feature type="region of interest" description="Disordered" evidence="1">
    <location>
        <begin position="29"/>
        <end position="51"/>
    </location>
</feature>
<feature type="compositionally biased region" description="Polar residues" evidence="1">
    <location>
        <begin position="149"/>
        <end position="162"/>
    </location>
</feature>
<dbReference type="AlphaFoldDB" id="A0A8E0VNM1"/>
<evidence type="ECO:0000313" key="3">
    <source>
        <dbReference type="Proteomes" id="UP000728185"/>
    </source>
</evidence>
<feature type="compositionally biased region" description="Basic and acidic residues" evidence="1">
    <location>
        <begin position="119"/>
        <end position="148"/>
    </location>
</feature>
<evidence type="ECO:0000313" key="2">
    <source>
        <dbReference type="EMBL" id="KAA0199296.1"/>
    </source>
</evidence>
<reference evidence="2" key="1">
    <citation type="submission" date="2019-05" db="EMBL/GenBank/DDBJ databases">
        <title>Annotation for the trematode Fasciolopsis buski.</title>
        <authorList>
            <person name="Choi Y.-J."/>
        </authorList>
    </citation>
    <scope>NUCLEOTIDE SEQUENCE</scope>
    <source>
        <strain evidence="2">HT</strain>
        <tissue evidence="2">Whole worm</tissue>
    </source>
</reference>